<dbReference type="InterPro" id="IPR004435">
    <property type="entry name" value="MobB_dom"/>
</dbReference>
<comment type="caution">
    <text evidence="2">The sequence shown here is derived from an EMBL/GenBank/DDBJ whole genome shotgun (WGS) entry which is preliminary data.</text>
</comment>
<reference evidence="2 3" key="1">
    <citation type="submission" date="2024-05" db="EMBL/GenBank/DDBJ databases">
        <authorList>
            <consortium name="Candidatus Magnetaquicoccaceae bacterium FCR-1 genome sequencing consortium"/>
            <person name="Shimoshige H."/>
            <person name="Shimamura S."/>
            <person name="Taoka A."/>
            <person name="Kobayashi H."/>
            <person name="Maekawa T."/>
        </authorList>
    </citation>
    <scope>NUCLEOTIDE SEQUENCE [LARGE SCALE GENOMIC DNA]</scope>
    <source>
        <strain evidence="2 3">FCR-1</strain>
    </source>
</reference>
<accession>A0ABQ0C9Z5</accession>
<sequence>MTPSLPPVIGFVAPSGTGKTTLMERVIGHLVASGLKVAAIKHGHHPADPDIPGKDTHRFRQAGARSVLFACPQRWFLIQDLGDLPEPTLAEQVARLAGHDLILVEGYKEEDHDKIVVRRRDTPANDLLDRLSRIVAVATDDPEPDADPPQLPLNDPARVAGFIRARLTPDQAGA</sequence>
<feature type="domain" description="Molybdopterin-guanine dinucleotide biosynthesis protein B (MobB)" evidence="1">
    <location>
        <begin position="8"/>
        <end position="140"/>
    </location>
</feature>
<dbReference type="CDD" id="cd03116">
    <property type="entry name" value="MobB"/>
    <property type="match status" value="1"/>
</dbReference>
<evidence type="ECO:0000313" key="2">
    <source>
        <dbReference type="EMBL" id="GAB0057709.1"/>
    </source>
</evidence>
<protein>
    <submittedName>
        <fullName evidence="2">Molybdopterin-guanine dinucleotide biosynthesis adapter protein</fullName>
    </submittedName>
</protein>
<evidence type="ECO:0000313" key="3">
    <source>
        <dbReference type="Proteomes" id="UP001628193"/>
    </source>
</evidence>
<dbReference type="PANTHER" id="PTHR40072:SF1">
    <property type="entry name" value="MOLYBDOPTERIN-GUANINE DINUCLEOTIDE BIOSYNTHESIS ADAPTER PROTEIN"/>
    <property type="match status" value="1"/>
</dbReference>
<dbReference type="PANTHER" id="PTHR40072">
    <property type="entry name" value="MOLYBDOPTERIN-GUANINE DINUCLEOTIDE BIOSYNTHESIS ADAPTER PROTEIN-RELATED"/>
    <property type="match status" value="1"/>
</dbReference>
<dbReference type="InterPro" id="IPR052539">
    <property type="entry name" value="MGD_biosynthesis_adapter"/>
</dbReference>
<proteinExistence type="predicted"/>
<name>A0ABQ0C9Z5_9PROT</name>
<dbReference type="Proteomes" id="UP001628193">
    <property type="component" value="Unassembled WGS sequence"/>
</dbReference>
<dbReference type="RefSeq" id="WP_420905402.1">
    <property type="nucleotide sequence ID" value="NZ_BAAFGK010000004.1"/>
</dbReference>
<evidence type="ECO:0000259" key="1">
    <source>
        <dbReference type="Pfam" id="PF03205"/>
    </source>
</evidence>
<dbReference type="Gene3D" id="3.40.50.300">
    <property type="entry name" value="P-loop containing nucleotide triphosphate hydrolases"/>
    <property type="match status" value="1"/>
</dbReference>
<dbReference type="InterPro" id="IPR027417">
    <property type="entry name" value="P-loop_NTPase"/>
</dbReference>
<keyword evidence="3" id="KW-1185">Reference proteome</keyword>
<organism evidence="2 3">
    <name type="scientific">Candidatus Magnetaquiglobus chichijimensis</name>
    <dbReference type="NCBI Taxonomy" id="3141448"/>
    <lineage>
        <taxon>Bacteria</taxon>
        <taxon>Pseudomonadati</taxon>
        <taxon>Pseudomonadota</taxon>
        <taxon>Magnetococcia</taxon>
        <taxon>Magnetococcales</taxon>
        <taxon>Candidatus Magnetaquicoccaceae</taxon>
        <taxon>Candidatus Magnetaquiglobus</taxon>
    </lineage>
</organism>
<dbReference type="EMBL" id="BAAFGK010000004">
    <property type="protein sequence ID" value="GAB0057709.1"/>
    <property type="molecule type" value="Genomic_DNA"/>
</dbReference>
<reference evidence="2 3" key="2">
    <citation type="submission" date="2024-09" db="EMBL/GenBank/DDBJ databases">
        <title>Draft genome sequence of Candidatus Magnetaquicoccaceae bacterium FCR-1.</title>
        <authorList>
            <person name="Shimoshige H."/>
            <person name="Shimamura S."/>
            <person name="Taoka A."/>
            <person name="Kobayashi H."/>
            <person name="Maekawa T."/>
        </authorList>
    </citation>
    <scope>NUCLEOTIDE SEQUENCE [LARGE SCALE GENOMIC DNA]</scope>
    <source>
        <strain evidence="2 3">FCR-1</strain>
    </source>
</reference>
<gene>
    <name evidence="2" type="primary">mobB</name>
    <name evidence="2" type="ORF">SIID45300_02041</name>
</gene>
<dbReference type="Pfam" id="PF03205">
    <property type="entry name" value="MobB"/>
    <property type="match status" value="1"/>
</dbReference>
<dbReference type="SUPFAM" id="SSF52540">
    <property type="entry name" value="P-loop containing nucleoside triphosphate hydrolases"/>
    <property type="match status" value="1"/>
</dbReference>
<dbReference type="NCBIfam" id="TIGR00176">
    <property type="entry name" value="mobB"/>
    <property type="match status" value="1"/>
</dbReference>